<evidence type="ECO:0000313" key="2">
    <source>
        <dbReference type="Proteomes" id="UP000078397"/>
    </source>
</evidence>
<protein>
    <submittedName>
        <fullName evidence="1">Uncharacterized protein</fullName>
    </submittedName>
</protein>
<comment type="caution">
    <text evidence="1">The sequence shown here is derived from an EMBL/GenBank/DDBJ whole genome shotgun (WGS) entry which is preliminary data.</text>
</comment>
<dbReference type="GeneID" id="33936431"/>
<sequence length="52" mass="5908">MLEKRLDVPVPHIGCHNPGRQPHSCSWWAGGKPVYIVKTAITFVERSRLLII</sequence>
<dbReference type="KEGG" id="pchm:VFPPC_17467"/>
<dbReference type="Proteomes" id="UP000078397">
    <property type="component" value="Unassembled WGS sequence"/>
</dbReference>
<reference evidence="1 2" key="1">
    <citation type="journal article" date="2016" name="PLoS Pathog.">
        <title>Biosynthesis of antibiotic leucinostatins in bio-control fungus Purpureocillium lilacinum and their inhibition on phytophthora revealed by genome mining.</title>
        <authorList>
            <person name="Wang G."/>
            <person name="Liu Z."/>
            <person name="Lin R."/>
            <person name="Li E."/>
            <person name="Mao Z."/>
            <person name="Ling J."/>
            <person name="Yang Y."/>
            <person name="Yin W.B."/>
            <person name="Xie B."/>
        </authorList>
    </citation>
    <scope>NUCLEOTIDE SEQUENCE [LARGE SCALE GENOMIC DNA]</scope>
    <source>
        <strain evidence="1">170</strain>
    </source>
</reference>
<organism evidence="1 2">
    <name type="scientific">Pochonia chlamydosporia 170</name>
    <dbReference type="NCBI Taxonomy" id="1380566"/>
    <lineage>
        <taxon>Eukaryota</taxon>
        <taxon>Fungi</taxon>
        <taxon>Dikarya</taxon>
        <taxon>Ascomycota</taxon>
        <taxon>Pezizomycotina</taxon>
        <taxon>Sordariomycetes</taxon>
        <taxon>Hypocreomycetidae</taxon>
        <taxon>Hypocreales</taxon>
        <taxon>Clavicipitaceae</taxon>
        <taxon>Pochonia</taxon>
    </lineage>
</organism>
<accession>A0A219ARH9</accession>
<keyword evidence="2" id="KW-1185">Reference proteome</keyword>
<dbReference type="AlphaFoldDB" id="A0A219ARH9"/>
<name>A0A219ARH9_METCM</name>
<dbReference type="RefSeq" id="XP_022285800.1">
    <property type="nucleotide sequence ID" value="XM_022429173.1"/>
</dbReference>
<proteinExistence type="predicted"/>
<gene>
    <name evidence="1" type="ORF">VFPPC_17467</name>
</gene>
<evidence type="ECO:0000313" key="1">
    <source>
        <dbReference type="EMBL" id="OWT43370.1"/>
    </source>
</evidence>
<dbReference type="EMBL" id="LSBJ02000002">
    <property type="protein sequence ID" value="OWT43370.1"/>
    <property type="molecule type" value="Genomic_DNA"/>
</dbReference>